<dbReference type="AlphaFoldDB" id="A0A2I0IQZ5"/>
<evidence type="ECO:0000313" key="2">
    <source>
        <dbReference type="Proteomes" id="UP000233551"/>
    </source>
</evidence>
<dbReference type="Proteomes" id="UP000233551">
    <property type="component" value="Unassembled WGS sequence"/>
</dbReference>
<keyword evidence="2" id="KW-1185">Reference proteome</keyword>
<dbReference type="EMBL" id="PGOL01002625">
    <property type="protein sequence ID" value="PKI46424.1"/>
    <property type="molecule type" value="Genomic_DNA"/>
</dbReference>
<organism evidence="1 2">
    <name type="scientific">Punica granatum</name>
    <name type="common">Pomegranate</name>
    <dbReference type="NCBI Taxonomy" id="22663"/>
    <lineage>
        <taxon>Eukaryota</taxon>
        <taxon>Viridiplantae</taxon>
        <taxon>Streptophyta</taxon>
        <taxon>Embryophyta</taxon>
        <taxon>Tracheophyta</taxon>
        <taxon>Spermatophyta</taxon>
        <taxon>Magnoliopsida</taxon>
        <taxon>eudicotyledons</taxon>
        <taxon>Gunneridae</taxon>
        <taxon>Pentapetalae</taxon>
        <taxon>rosids</taxon>
        <taxon>malvids</taxon>
        <taxon>Myrtales</taxon>
        <taxon>Lythraceae</taxon>
        <taxon>Punica</taxon>
    </lineage>
</organism>
<evidence type="ECO:0000313" key="1">
    <source>
        <dbReference type="EMBL" id="PKI46424.1"/>
    </source>
</evidence>
<accession>A0A2I0IQZ5</accession>
<sequence>MPATTASTTTVSTRSLVDIVLADDLVYGDCQRLASMAHRSLSLFSIKETSHHGSNLLPLFSLRVKIPSFLIESAPCNAELIDIGGALLLEALGSSSGVAKALSKTKFRFAGRHAHFSILIGKTSPKAELGLLF</sequence>
<protein>
    <submittedName>
        <fullName evidence="1">Uncharacterized protein</fullName>
    </submittedName>
</protein>
<reference evidence="1 2" key="1">
    <citation type="submission" date="2017-11" db="EMBL/GenBank/DDBJ databases">
        <title>De-novo sequencing of pomegranate (Punica granatum L.) genome.</title>
        <authorList>
            <person name="Akparov Z."/>
            <person name="Amiraslanov A."/>
            <person name="Hajiyeva S."/>
            <person name="Abbasov M."/>
            <person name="Kaur K."/>
            <person name="Hamwieh A."/>
            <person name="Solovyev V."/>
            <person name="Salamov A."/>
            <person name="Braich B."/>
            <person name="Kosarev P."/>
            <person name="Mahmoud A."/>
            <person name="Hajiyev E."/>
            <person name="Babayeva S."/>
            <person name="Izzatullayeva V."/>
            <person name="Mammadov A."/>
            <person name="Mammadov A."/>
            <person name="Sharifova S."/>
            <person name="Ojaghi J."/>
            <person name="Eynullazada K."/>
            <person name="Bayramov B."/>
            <person name="Abdulazimova A."/>
            <person name="Shahmuradov I."/>
        </authorList>
    </citation>
    <scope>NUCLEOTIDE SEQUENCE [LARGE SCALE GENOMIC DNA]</scope>
    <source>
        <strain evidence="2">cv. AG2017</strain>
        <tissue evidence="1">Leaf</tissue>
    </source>
</reference>
<gene>
    <name evidence="1" type="ORF">CRG98_033200</name>
</gene>
<name>A0A2I0IQZ5_PUNGR</name>
<comment type="caution">
    <text evidence="1">The sequence shown here is derived from an EMBL/GenBank/DDBJ whole genome shotgun (WGS) entry which is preliminary data.</text>
</comment>
<proteinExistence type="predicted"/>